<organism evidence="3 4">
    <name type="scientific">Candidatus Acidulodesulfobacterium acidiphilum</name>
    <dbReference type="NCBI Taxonomy" id="2597224"/>
    <lineage>
        <taxon>Bacteria</taxon>
        <taxon>Deltaproteobacteria</taxon>
        <taxon>Candidatus Acidulodesulfobacterales</taxon>
        <taxon>Candidatus Acidulodesulfobacterium</taxon>
    </lineage>
</organism>
<keyword evidence="2" id="KW-0963">Cytoplasm</keyword>
<gene>
    <name evidence="2 3" type="primary">rbfA</name>
    <name evidence="3" type="ORF">EVJ48_02245</name>
</gene>
<dbReference type="NCBIfam" id="TIGR00082">
    <property type="entry name" value="rbfA"/>
    <property type="match status" value="1"/>
</dbReference>
<dbReference type="PANTHER" id="PTHR33515:SF1">
    <property type="entry name" value="RIBOSOME-BINDING FACTOR A, CHLOROPLASTIC-RELATED"/>
    <property type="match status" value="1"/>
</dbReference>
<dbReference type="EMBL" id="SHMQ01000004">
    <property type="protein sequence ID" value="RZV40015.1"/>
    <property type="molecule type" value="Genomic_DNA"/>
</dbReference>
<dbReference type="InterPro" id="IPR015946">
    <property type="entry name" value="KH_dom-like_a/b"/>
</dbReference>
<dbReference type="AlphaFoldDB" id="A0A520XG02"/>
<dbReference type="Gene3D" id="3.30.300.20">
    <property type="match status" value="1"/>
</dbReference>
<dbReference type="GO" id="GO:0030490">
    <property type="term" value="P:maturation of SSU-rRNA"/>
    <property type="evidence" value="ECO:0007669"/>
    <property type="project" value="UniProtKB-UniRule"/>
</dbReference>
<proteinExistence type="inferred from homology"/>
<accession>A0A520XG02</accession>
<evidence type="ECO:0000256" key="2">
    <source>
        <dbReference type="HAMAP-Rule" id="MF_00003"/>
    </source>
</evidence>
<dbReference type="Pfam" id="PF02033">
    <property type="entry name" value="RBFA"/>
    <property type="match status" value="1"/>
</dbReference>
<dbReference type="HAMAP" id="MF_00003">
    <property type="entry name" value="RbfA"/>
    <property type="match status" value="1"/>
</dbReference>
<evidence type="ECO:0000256" key="1">
    <source>
        <dbReference type="ARBA" id="ARBA00022517"/>
    </source>
</evidence>
<dbReference type="SUPFAM" id="SSF89919">
    <property type="entry name" value="Ribosome-binding factor A, RbfA"/>
    <property type="match status" value="1"/>
</dbReference>
<dbReference type="InterPro" id="IPR000238">
    <property type="entry name" value="RbfA"/>
</dbReference>
<evidence type="ECO:0000313" key="3">
    <source>
        <dbReference type="EMBL" id="RZV40015.1"/>
    </source>
</evidence>
<dbReference type="InterPro" id="IPR023799">
    <property type="entry name" value="RbfA_dom_sf"/>
</dbReference>
<comment type="subcellular location">
    <subcellularLocation>
        <location evidence="2">Cytoplasm</location>
    </subcellularLocation>
</comment>
<protein>
    <recommendedName>
        <fullName evidence="2">Ribosome-binding factor A</fullName>
    </recommendedName>
</protein>
<dbReference type="GO" id="GO:0005829">
    <property type="term" value="C:cytosol"/>
    <property type="evidence" value="ECO:0007669"/>
    <property type="project" value="TreeGrafter"/>
</dbReference>
<dbReference type="Proteomes" id="UP000322454">
    <property type="component" value="Unassembled WGS sequence"/>
</dbReference>
<dbReference type="GO" id="GO:0043024">
    <property type="term" value="F:ribosomal small subunit binding"/>
    <property type="evidence" value="ECO:0007669"/>
    <property type="project" value="TreeGrafter"/>
</dbReference>
<sequence>MYKTDSGIPRRSNKIIKEVLGKLIERNKRVAELIAREVSLCLEFEVNDTRLKNVTIINAEISKDLKFCKIFFSVMGSEKEIKKALSGFESSKNFIKKVVFSKVLLRVVPEIRFEYYDGLKQAFEINNIINNYKINKLNK</sequence>
<comment type="similarity">
    <text evidence="2">Belongs to the RbfA family.</text>
</comment>
<comment type="subunit">
    <text evidence="2">Monomer. Binds 30S ribosomal subunits, but not 50S ribosomal subunits or 70S ribosomes.</text>
</comment>
<evidence type="ECO:0000313" key="4">
    <source>
        <dbReference type="Proteomes" id="UP000322454"/>
    </source>
</evidence>
<keyword evidence="1 2" id="KW-0690">Ribosome biogenesis</keyword>
<reference evidence="3 4" key="1">
    <citation type="submission" date="2019-01" db="EMBL/GenBank/DDBJ databases">
        <title>Insights into ecological role of a new deltaproteobacterial order Candidatus Sinidesulfobacterales (Sva0485) by metagenomics and metatranscriptomics.</title>
        <authorList>
            <person name="Tan S."/>
            <person name="Liu J."/>
            <person name="Fang Y."/>
            <person name="Hedlund B."/>
            <person name="Lian Z.-H."/>
            <person name="Huang L.-Y."/>
            <person name="Li J.-T."/>
            <person name="Huang L.-N."/>
            <person name="Li W.-J."/>
            <person name="Jiang H.-C."/>
            <person name="Dong H.-L."/>
            <person name="Shu W.-S."/>
        </authorList>
    </citation>
    <scope>NUCLEOTIDE SEQUENCE [LARGE SCALE GENOMIC DNA]</scope>
    <source>
        <strain evidence="3">AP4</strain>
    </source>
</reference>
<name>A0A520XG02_9DELT</name>
<comment type="function">
    <text evidence="2">One of several proteins that assist in the late maturation steps of the functional core of the 30S ribosomal subunit. Associates with free 30S ribosomal subunits (but not with 30S subunits that are part of 70S ribosomes or polysomes). Required for efficient processing of 16S rRNA. May interact with the 5'-terminal helix region of 16S rRNA.</text>
</comment>
<comment type="caution">
    <text evidence="3">The sequence shown here is derived from an EMBL/GenBank/DDBJ whole genome shotgun (WGS) entry which is preliminary data.</text>
</comment>
<dbReference type="PANTHER" id="PTHR33515">
    <property type="entry name" value="RIBOSOME-BINDING FACTOR A, CHLOROPLASTIC-RELATED"/>
    <property type="match status" value="1"/>
</dbReference>